<keyword evidence="3" id="KW-1185">Reference proteome</keyword>
<feature type="compositionally biased region" description="Low complexity" evidence="1">
    <location>
        <begin position="206"/>
        <end position="245"/>
    </location>
</feature>
<dbReference type="EMBL" id="AWNI01000022">
    <property type="protein sequence ID" value="ETS60998.1"/>
    <property type="molecule type" value="Genomic_DNA"/>
</dbReference>
<name>W3VH63_MOEAP</name>
<accession>W3VH63</accession>
<dbReference type="Proteomes" id="UP000019462">
    <property type="component" value="Unassembled WGS sequence"/>
</dbReference>
<gene>
    <name evidence="2" type="ORF">PaG_04931</name>
</gene>
<feature type="region of interest" description="Disordered" evidence="1">
    <location>
        <begin position="54"/>
        <end position="83"/>
    </location>
</feature>
<organism evidence="2 3">
    <name type="scientific">Moesziomyces aphidis</name>
    <name type="common">Pseudozyma aphidis</name>
    <dbReference type="NCBI Taxonomy" id="84754"/>
    <lineage>
        <taxon>Eukaryota</taxon>
        <taxon>Fungi</taxon>
        <taxon>Dikarya</taxon>
        <taxon>Basidiomycota</taxon>
        <taxon>Ustilaginomycotina</taxon>
        <taxon>Ustilaginomycetes</taxon>
        <taxon>Ustilaginales</taxon>
        <taxon>Ustilaginaceae</taxon>
        <taxon>Moesziomyces</taxon>
    </lineage>
</organism>
<feature type="compositionally biased region" description="Basic and acidic residues" evidence="1">
    <location>
        <begin position="195"/>
        <end position="205"/>
    </location>
</feature>
<feature type="region of interest" description="Disordered" evidence="1">
    <location>
        <begin position="151"/>
        <end position="283"/>
    </location>
</feature>
<feature type="compositionally biased region" description="Basic and acidic residues" evidence="1">
    <location>
        <begin position="108"/>
        <end position="121"/>
    </location>
</feature>
<feature type="compositionally biased region" description="Basic residues" evidence="1">
    <location>
        <begin position="56"/>
        <end position="72"/>
    </location>
</feature>
<proteinExistence type="predicted"/>
<dbReference type="AlphaFoldDB" id="W3VH63"/>
<comment type="caution">
    <text evidence="2">The sequence shown here is derived from an EMBL/GenBank/DDBJ whole genome shotgun (WGS) entry which is preliminary data.</text>
</comment>
<sequence>MDGWLYYVPGPDGRLVLDPKLNAKTLQQSVSIGERVAASFSKLDLAEATLISKSRSEKKKAQKARKEKKKQRMQPTKPAEECKVGPRKGIVELQWPQGCCSGCAANDGHGRPDQETSEPHSRPYPCAASSAQNIKLPLFLVSGAMPPHAAASRDARKWKKAARARRNRSLSSLPARIGQAASGQGPSSAAATTKQNHEPSEREAETSSTSAASSKTAAPSGAAETKQVKAVSQQSSESSSSPAVADTTTLGKSRNAKPKDKQARKQGQRKRSSLSVGERRRLPSIKKQKLREMLVSRNWPERPCDACVMTGWTCVPPPPEGHAEKCQSCTPAGVICSLRWVLRGTGEILAELKDHPDIIEDSPAFLAAEEKALNRWIDYDF</sequence>
<evidence type="ECO:0000256" key="1">
    <source>
        <dbReference type="SAM" id="MobiDB-lite"/>
    </source>
</evidence>
<evidence type="ECO:0000313" key="3">
    <source>
        <dbReference type="Proteomes" id="UP000019462"/>
    </source>
</evidence>
<dbReference type="HOGENOM" id="CLU_725878_0_0_1"/>
<feature type="compositionally biased region" description="Low complexity" evidence="1">
    <location>
        <begin position="169"/>
        <end position="191"/>
    </location>
</feature>
<protein>
    <submittedName>
        <fullName evidence="2">Uncharacterized protein</fullName>
    </submittedName>
</protein>
<evidence type="ECO:0000313" key="2">
    <source>
        <dbReference type="EMBL" id="ETS60998.1"/>
    </source>
</evidence>
<reference evidence="2 3" key="1">
    <citation type="journal article" date="2014" name="Genome Announc.">
        <title>Genome sequence of the basidiomycetous fungus Pseudozyma aphidis DSM70725, an efficient producer of biosurfactant mannosylerythritol lipids.</title>
        <authorList>
            <person name="Lorenz S."/>
            <person name="Guenther M."/>
            <person name="Grumaz C."/>
            <person name="Rupp S."/>
            <person name="Zibek S."/>
            <person name="Sohn K."/>
        </authorList>
    </citation>
    <scope>NUCLEOTIDE SEQUENCE [LARGE SCALE GENOMIC DNA]</scope>
    <source>
        <strain evidence="3">ATCC 32657 / CBS 517.83 / DSM 70725 / JCM 10318 / NBRC 10182 / NRRL Y-7954 / St-0401</strain>
    </source>
</reference>
<feature type="compositionally biased region" description="Basic residues" evidence="1">
    <location>
        <begin position="156"/>
        <end position="168"/>
    </location>
</feature>
<feature type="region of interest" description="Disordered" evidence="1">
    <location>
        <begin position="108"/>
        <end position="127"/>
    </location>
</feature>